<keyword evidence="5" id="KW-1185">Reference proteome</keyword>
<comment type="caution">
    <text evidence="4">The sequence shown here is derived from an EMBL/GenBank/DDBJ whole genome shotgun (WGS) entry which is preliminary data.</text>
</comment>
<feature type="compositionally biased region" description="Polar residues" evidence="2">
    <location>
        <begin position="502"/>
        <end position="523"/>
    </location>
</feature>
<dbReference type="Proteomes" id="UP001172457">
    <property type="component" value="Chromosome 1"/>
</dbReference>
<proteinExistence type="predicted"/>
<feature type="region of interest" description="Disordered" evidence="2">
    <location>
        <begin position="441"/>
        <end position="554"/>
    </location>
</feature>
<keyword evidence="1" id="KW-0645">Protease</keyword>
<dbReference type="SUPFAM" id="SSF56672">
    <property type="entry name" value="DNA/RNA polymerases"/>
    <property type="match status" value="1"/>
</dbReference>
<dbReference type="PANTHER" id="PTHR11439">
    <property type="entry name" value="GAG-POL-RELATED RETROTRANSPOSON"/>
    <property type="match status" value="1"/>
</dbReference>
<dbReference type="InterPro" id="IPR043502">
    <property type="entry name" value="DNA/RNA_pol_sf"/>
</dbReference>
<dbReference type="InterPro" id="IPR001584">
    <property type="entry name" value="Integrase_cat-core"/>
</dbReference>
<dbReference type="SUPFAM" id="SSF53098">
    <property type="entry name" value="Ribonuclease H-like"/>
    <property type="match status" value="1"/>
</dbReference>
<evidence type="ECO:0000259" key="3">
    <source>
        <dbReference type="PROSITE" id="PS50994"/>
    </source>
</evidence>
<keyword evidence="1" id="KW-0378">Hydrolase</keyword>
<feature type="domain" description="Integrase catalytic" evidence="3">
    <location>
        <begin position="177"/>
        <end position="343"/>
    </location>
</feature>
<dbReference type="InterPro" id="IPR025724">
    <property type="entry name" value="GAG-pre-integrase_dom"/>
</dbReference>
<dbReference type="GO" id="GO:0004190">
    <property type="term" value="F:aspartic-type endopeptidase activity"/>
    <property type="evidence" value="ECO:0007669"/>
    <property type="project" value="UniProtKB-KW"/>
</dbReference>
<dbReference type="InterPro" id="IPR013103">
    <property type="entry name" value="RVT_2"/>
</dbReference>
<dbReference type="Gene3D" id="3.30.420.10">
    <property type="entry name" value="Ribonuclease H-like superfamily/Ribonuclease H"/>
    <property type="match status" value="1"/>
</dbReference>
<dbReference type="InterPro" id="IPR054722">
    <property type="entry name" value="PolX-like_BBD"/>
</dbReference>
<dbReference type="InterPro" id="IPR036397">
    <property type="entry name" value="RNaseH_sf"/>
</dbReference>
<dbReference type="CDD" id="cd09272">
    <property type="entry name" value="RNase_HI_RT_Ty1"/>
    <property type="match status" value="1"/>
</dbReference>
<dbReference type="GO" id="GO:0003676">
    <property type="term" value="F:nucleic acid binding"/>
    <property type="evidence" value="ECO:0007669"/>
    <property type="project" value="InterPro"/>
</dbReference>
<dbReference type="AlphaFoldDB" id="A0AA38U3C8"/>
<dbReference type="InterPro" id="IPR057670">
    <property type="entry name" value="SH3_retrovirus"/>
</dbReference>
<dbReference type="Pfam" id="PF25597">
    <property type="entry name" value="SH3_retrovirus"/>
    <property type="match status" value="1"/>
</dbReference>
<evidence type="ECO:0000256" key="2">
    <source>
        <dbReference type="SAM" id="MobiDB-lite"/>
    </source>
</evidence>
<dbReference type="EMBL" id="JARYMX010000001">
    <property type="protein sequence ID" value="KAJ9566396.1"/>
    <property type="molecule type" value="Genomic_DNA"/>
</dbReference>
<reference evidence="4" key="1">
    <citation type="submission" date="2023-03" db="EMBL/GenBank/DDBJ databases">
        <title>Chromosome-scale reference genome and RAD-based genetic map of yellow starthistle (Centaurea solstitialis) reveal putative structural variation and QTLs associated with invader traits.</title>
        <authorList>
            <person name="Reatini B."/>
            <person name="Cang F.A."/>
            <person name="Jiang Q."/>
            <person name="Mckibben M.T.W."/>
            <person name="Barker M.S."/>
            <person name="Rieseberg L.H."/>
            <person name="Dlugosch K.M."/>
        </authorList>
    </citation>
    <scope>NUCLEOTIDE SEQUENCE</scope>
    <source>
        <strain evidence="4">CAN-66</strain>
        <tissue evidence="4">Leaf</tissue>
    </source>
</reference>
<evidence type="ECO:0000256" key="1">
    <source>
        <dbReference type="ARBA" id="ARBA00022750"/>
    </source>
</evidence>
<dbReference type="Pfam" id="PF13976">
    <property type="entry name" value="gag_pre-integrs"/>
    <property type="match status" value="1"/>
</dbReference>
<dbReference type="Pfam" id="PF22936">
    <property type="entry name" value="Pol_BBD"/>
    <property type="match status" value="1"/>
</dbReference>
<sequence length="1133" mass="127776">MTGRKELLANFKQKYGGNVRFGNKLSAPIMGYGDILHHKITINKVAYVEGLSHNLLSIGKFCDKGLEVNFRETRCCVRTFEGQELIEGTRRSNLYTVNFQKQRPFTEICLLSKASFNQNVLWHRRLSHLNYATINKLAKAGLVTGLPSLKFSKEQLCSACEMGKIKKSSHKLKVEHNTFKPLQLLHMDLCGPMRVQSINGRKYVLVIVDDFSRYTWVNFLRSKDGASDIIISFIRNVQVRLQLPIQVIRTDNSTEFKNRTLDSFPDSVGITHTFSAVRTPQQNGVVERKNRTLVEAARTMLAFSKLPLHFWAEAVASACFTQNWSLITKRFMKTPYELVYNRPPSIKFFRVFGCECYVKIDKDNLDKFSPKGDEGIFIGYANVTSGNRSSETGTRPRTNLNKSALNARGIPKRGVTAKDSPSYRVYNKKARRVVESTNVDFEEGIEEDSKPAPVTPGISGVLASDQLHGNPMTSSSPANKPSSSNPNTCDLDEFPTPAPQVTGPSSSTTQPAPQVAGPSTSPTQPAPQAAGPSHVSTDTPAAPGPIVVQSQVPPTVTTLATTRREPEFYIDMWIEPLPPPTLPHTTKWTRAHPLHQVIGSTSAPVKTRSATQNECLFAAFLSRHEPSNVIEALDISDWVTAMQEELNQFERLGVWRLVPRPKNKTIIDLKWIFKNKKDEDGIVTRNKTRLVAKEFKQQAGIDYDETFAPVARIEAIRIFLAYAAHKNFTVYQMDVKTAFLNDELKEEVYVSQPEGFVDRTKPTHVYILDKALYGLKQAPRSWYDHLSNALLDNGFYKGKIDPTLFIKTEGNDILLVQIYVDDIIFGSTNSDMCTWFSDLMTTRFEMSMLRELSFFLGLQVLQKPDGILINQSKYIGDLLKRFHMDTSSVAKTPMASGTLIGTDPKGKPVDQKTYRAIIGSLLYLTASRPDIMFATCFCAHFQANPKESHMMAVKRILRYLKGTPNRGLWYPKESGFELVAFSDADHGGCQLDRKSTSGHVQFLGDKLVSWGSKKQHCVSTSTAEAEYVAAASCCSQVLWMRTQLRDYGYNFNHIPIYYDSKSAIAITCNPVQHTRTKHIDIRYHFIKDHVERGTIELYFVNTEYQLADLFTKPLDEKRFNFLISKLGMYDPQE</sequence>
<gene>
    <name evidence="4" type="ORF">OSB04_002362</name>
</gene>
<keyword evidence="1" id="KW-0064">Aspartyl protease</keyword>
<feature type="compositionally biased region" description="Low complexity" evidence="2">
    <location>
        <begin position="474"/>
        <end position="487"/>
    </location>
</feature>
<dbReference type="PANTHER" id="PTHR11439:SF495">
    <property type="entry name" value="REVERSE TRANSCRIPTASE, RNA-DEPENDENT DNA POLYMERASE-RELATED"/>
    <property type="match status" value="1"/>
</dbReference>
<dbReference type="InterPro" id="IPR012337">
    <property type="entry name" value="RNaseH-like_sf"/>
</dbReference>
<evidence type="ECO:0000313" key="4">
    <source>
        <dbReference type="EMBL" id="KAJ9566396.1"/>
    </source>
</evidence>
<dbReference type="PROSITE" id="PS50994">
    <property type="entry name" value="INTEGRASE"/>
    <property type="match status" value="1"/>
</dbReference>
<dbReference type="GO" id="GO:0015074">
    <property type="term" value="P:DNA integration"/>
    <property type="evidence" value="ECO:0007669"/>
    <property type="project" value="InterPro"/>
</dbReference>
<dbReference type="Pfam" id="PF00665">
    <property type="entry name" value="rve"/>
    <property type="match status" value="1"/>
</dbReference>
<organism evidence="4 5">
    <name type="scientific">Centaurea solstitialis</name>
    <name type="common">yellow star-thistle</name>
    <dbReference type="NCBI Taxonomy" id="347529"/>
    <lineage>
        <taxon>Eukaryota</taxon>
        <taxon>Viridiplantae</taxon>
        <taxon>Streptophyta</taxon>
        <taxon>Embryophyta</taxon>
        <taxon>Tracheophyta</taxon>
        <taxon>Spermatophyta</taxon>
        <taxon>Magnoliopsida</taxon>
        <taxon>eudicotyledons</taxon>
        <taxon>Gunneridae</taxon>
        <taxon>Pentapetalae</taxon>
        <taxon>asterids</taxon>
        <taxon>campanulids</taxon>
        <taxon>Asterales</taxon>
        <taxon>Asteraceae</taxon>
        <taxon>Carduoideae</taxon>
        <taxon>Cardueae</taxon>
        <taxon>Centaureinae</taxon>
        <taxon>Centaurea</taxon>
    </lineage>
</organism>
<accession>A0AA38U3C8</accession>
<name>A0AA38U3C8_9ASTR</name>
<protein>
    <recommendedName>
        <fullName evidence="3">Integrase catalytic domain-containing protein</fullName>
    </recommendedName>
</protein>
<evidence type="ECO:0000313" key="5">
    <source>
        <dbReference type="Proteomes" id="UP001172457"/>
    </source>
</evidence>
<dbReference type="Pfam" id="PF07727">
    <property type="entry name" value="RVT_2"/>
    <property type="match status" value="1"/>
</dbReference>